<feature type="domain" description="J" evidence="2">
    <location>
        <begin position="8"/>
        <end position="73"/>
    </location>
</feature>
<dbReference type="InterPro" id="IPR001623">
    <property type="entry name" value="DnaJ_domain"/>
</dbReference>
<dbReference type="PROSITE" id="PS00636">
    <property type="entry name" value="DNAJ_1"/>
    <property type="match status" value="1"/>
</dbReference>
<dbReference type="EMBL" id="WVIE01000031">
    <property type="protein sequence ID" value="NDJ19482.1"/>
    <property type="molecule type" value="Genomic_DNA"/>
</dbReference>
<dbReference type="PRINTS" id="PR00625">
    <property type="entry name" value="JDOMAIN"/>
</dbReference>
<dbReference type="InterPro" id="IPR036869">
    <property type="entry name" value="J_dom_sf"/>
</dbReference>
<name>A0A8J7Z335_9CYAN</name>
<dbReference type="GO" id="GO:0042026">
    <property type="term" value="P:protein refolding"/>
    <property type="evidence" value="ECO:0007669"/>
    <property type="project" value="TreeGrafter"/>
</dbReference>
<reference evidence="3" key="1">
    <citation type="submission" date="2019-12" db="EMBL/GenBank/DDBJ databases">
        <title>High-Quality draft genome sequences of three cyanobacteria isolated from the limestone walls of the Old Cathedral of Coimbra.</title>
        <authorList>
            <person name="Tiago I."/>
            <person name="Soares F."/>
            <person name="Portugal A."/>
        </authorList>
    </citation>
    <scope>NUCLEOTIDE SEQUENCE</scope>
    <source>
        <strain evidence="3">A</strain>
    </source>
</reference>
<accession>A0A8J7Z335</accession>
<proteinExistence type="predicted"/>
<dbReference type="GO" id="GO:0005737">
    <property type="term" value="C:cytoplasm"/>
    <property type="evidence" value="ECO:0007669"/>
    <property type="project" value="TreeGrafter"/>
</dbReference>
<dbReference type="FunFam" id="2.60.260.20:FF:000013">
    <property type="entry name" value="DnaJ subfamily B member 11"/>
    <property type="match status" value="1"/>
</dbReference>
<dbReference type="InterPro" id="IPR018253">
    <property type="entry name" value="DnaJ_domain_CS"/>
</dbReference>
<organism evidence="3 4">
    <name type="scientific">Myxacorys almedinensis A</name>
    <dbReference type="NCBI Taxonomy" id="2690445"/>
    <lineage>
        <taxon>Bacteria</taxon>
        <taxon>Bacillati</taxon>
        <taxon>Cyanobacteriota</taxon>
        <taxon>Cyanophyceae</taxon>
        <taxon>Leptolyngbyales</taxon>
        <taxon>Leptolyngbyaceae</taxon>
        <taxon>Myxacorys</taxon>
        <taxon>Myxacorys almedinensis</taxon>
    </lineage>
</organism>
<dbReference type="GO" id="GO:0051082">
    <property type="term" value="F:unfolded protein binding"/>
    <property type="evidence" value="ECO:0007669"/>
    <property type="project" value="InterPro"/>
</dbReference>
<dbReference type="InterPro" id="IPR002939">
    <property type="entry name" value="DnaJ_C"/>
</dbReference>
<gene>
    <name evidence="3" type="ORF">GS601_19705</name>
</gene>
<dbReference type="Gene3D" id="1.10.287.110">
    <property type="entry name" value="DnaJ domain"/>
    <property type="match status" value="1"/>
</dbReference>
<dbReference type="SMART" id="SM00271">
    <property type="entry name" value="DnaJ"/>
    <property type="match status" value="1"/>
</dbReference>
<evidence type="ECO:0000313" key="3">
    <source>
        <dbReference type="EMBL" id="NDJ19482.1"/>
    </source>
</evidence>
<comment type="caution">
    <text evidence="3">The sequence shown here is derived from an EMBL/GenBank/DDBJ whole genome shotgun (WGS) entry which is preliminary data.</text>
</comment>
<dbReference type="Proteomes" id="UP000646053">
    <property type="component" value="Unassembled WGS sequence"/>
</dbReference>
<dbReference type="Gene3D" id="2.60.260.20">
    <property type="entry name" value="Urease metallochaperone UreE, N-terminal domain"/>
    <property type="match status" value="2"/>
</dbReference>
<keyword evidence="4" id="KW-1185">Reference proteome</keyword>
<dbReference type="SUPFAM" id="SSF49493">
    <property type="entry name" value="HSP40/DnaJ peptide-binding domain"/>
    <property type="match status" value="2"/>
</dbReference>
<dbReference type="Pfam" id="PF00226">
    <property type="entry name" value="DnaJ"/>
    <property type="match status" value="1"/>
</dbReference>
<dbReference type="PANTHER" id="PTHR43096">
    <property type="entry name" value="DNAJ HOMOLOG 1, MITOCHONDRIAL-RELATED"/>
    <property type="match status" value="1"/>
</dbReference>
<dbReference type="InterPro" id="IPR008971">
    <property type="entry name" value="HSP40/DnaJ_pept-bd"/>
</dbReference>
<evidence type="ECO:0000313" key="4">
    <source>
        <dbReference type="Proteomes" id="UP000646053"/>
    </source>
</evidence>
<sequence length="347" mass="38280">MAATNFKDYYSLLGVSKTASADEIKKAFRKLARQYHPDVNPGDKVAEARFKEINEANEVLSDPDKRKKYDQYGQYWRQAEQAGAGRTPGGRSPFNTGGSAGFDEFEFGRYGSFEDFINDLLGKQAGTSGYGRTADPFGGFRPPSGADDFRNPRADWQRQTAQERASGASLDTEASIKLAFSEAFNGVEKRLKIGSNEITVRIPPGTKAGSRIRVRGKGRPSPHYTSQVGDLYLTVELIPHAFFQFEGDNLVCEVPIAPDEAVLGAQIDVPTPDGSVTVNVPAGIRSGQSLRLRGKGWRNLKGDRSDQMVKITIAPPKDLSEIEREAYEKIRANRSFDPRSHLKSVRL</sequence>
<dbReference type="RefSeq" id="WP_162425010.1">
    <property type="nucleotide sequence ID" value="NZ_WVIE01000031.1"/>
</dbReference>
<dbReference type="PROSITE" id="PS50076">
    <property type="entry name" value="DNAJ_2"/>
    <property type="match status" value="1"/>
</dbReference>
<evidence type="ECO:0000259" key="2">
    <source>
        <dbReference type="PROSITE" id="PS50076"/>
    </source>
</evidence>
<dbReference type="PANTHER" id="PTHR43096:SF48">
    <property type="entry name" value="CHAPERONE PROTEIN DNAJ"/>
    <property type="match status" value="1"/>
</dbReference>
<protein>
    <submittedName>
        <fullName evidence="3">DnaJ domain-containing protein</fullName>
    </submittedName>
</protein>
<dbReference type="CDD" id="cd06257">
    <property type="entry name" value="DnaJ"/>
    <property type="match status" value="1"/>
</dbReference>
<dbReference type="Pfam" id="PF01556">
    <property type="entry name" value="DnaJ_C"/>
    <property type="match status" value="1"/>
</dbReference>
<dbReference type="AlphaFoldDB" id="A0A8J7Z335"/>
<evidence type="ECO:0000256" key="1">
    <source>
        <dbReference type="ARBA" id="ARBA00023186"/>
    </source>
</evidence>
<keyword evidence="1" id="KW-0143">Chaperone</keyword>
<dbReference type="SUPFAM" id="SSF46565">
    <property type="entry name" value="Chaperone J-domain"/>
    <property type="match status" value="1"/>
</dbReference>
<dbReference type="CDD" id="cd10747">
    <property type="entry name" value="DnaJ_C"/>
    <property type="match status" value="1"/>
</dbReference>